<dbReference type="Proteomes" id="UP000298390">
    <property type="component" value="Unassembled WGS sequence"/>
</dbReference>
<organism evidence="3 4">
    <name type="scientific">Rhodofomes roseus</name>
    <dbReference type="NCBI Taxonomy" id="34475"/>
    <lineage>
        <taxon>Eukaryota</taxon>
        <taxon>Fungi</taxon>
        <taxon>Dikarya</taxon>
        <taxon>Basidiomycota</taxon>
        <taxon>Agaricomycotina</taxon>
        <taxon>Agaricomycetes</taxon>
        <taxon>Polyporales</taxon>
        <taxon>Rhodofomes</taxon>
    </lineage>
</organism>
<keyword evidence="1" id="KW-0175">Coiled coil</keyword>
<gene>
    <name evidence="3" type="ORF">EVJ58_g5026</name>
</gene>
<accession>A0A4Y9YI70</accession>
<name>A0A4Y9YI70_9APHY</name>
<evidence type="ECO:0000313" key="4">
    <source>
        <dbReference type="Proteomes" id="UP000298390"/>
    </source>
</evidence>
<comment type="caution">
    <text evidence="3">The sequence shown here is derived from an EMBL/GenBank/DDBJ whole genome shotgun (WGS) entry which is preliminary data.</text>
</comment>
<dbReference type="Pfam" id="PF01926">
    <property type="entry name" value="MMR_HSR1"/>
    <property type="match status" value="1"/>
</dbReference>
<evidence type="ECO:0000259" key="2">
    <source>
        <dbReference type="Pfam" id="PF01926"/>
    </source>
</evidence>
<dbReference type="InterPro" id="IPR027417">
    <property type="entry name" value="P-loop_NTPase"/>
</dbReference>
<feature type="domain" description="G" evidence="2">
    <location>
        <begin position="11"/>
        <end position="94"/>
    </location>
</feature>
<dbReference type="InterPro" id="IPR006073">
    <property type="entry name" value="GTP-bd"/>
</dbReference>
<protein>
    <recommendedName>
        <fullName evidence="2">G domain-containing protein</fullName>
    </recommendedName>
</protein>
<dbReference type="GO" id="GO:0005525">
    <property type="term" value="F:GTP binding"/>
    <property type="evidence" value="ECO:0007669"/>
    <property type="project" value="InterPro"/>
</dbReference>
<dbReference type="AlphaFoldDB" id="A0A4Y9YI70"/>
<reference evidence="3 4" key="1">
    <citation type="submission" date="2019-01" db="EMBL/GenBank/DDBJ databases">
        <title>Genome sequencing of the rare red list fungi Fomitopsis rosea.</title>
        <authorList>
            <person name="Buettner E."/>
            <person name="Kellner H."/>
        </authorList>
    </citation>
    <scope>NUCLEOTIDE SEQUENCE [LARGE SCALE GENOMIC DNA]</scope>
    <source>
        <strain evidence="3 4">DSM 105464</strain>
    </source>
</reference>
<evidence type="ECO:0000313" key="3">
    <source>
        <dbReference type="EMBL" id="TFY60639.1"/>
    </source>
</evidence>
<feature type="coiled-coil region" evidence="1">
    <location>
        <begin position="219"/>
        <end position="272"/>
    </location>
</feature>
<dbReference type="EMBL" id="SEKV01000244">
    <property type="protein sequence ID" value="TFY60639.1"/>
    <property type="molecule type" value="Genomic_DNA"/>
</dbReference>
<dbReference type="Gene3D" id="3.40.50.300">
    <property type="entry name" value="P-loop containing nucleotide triphosphate hydrolases"/>
    <property type="match status" value="1"/>
</dbReference>
<evidence type="ECO:0000256" key="1">
    <source>
        <dbReference type="SAM" id="Coils"/>
    </source>
</evidence>
<sequence>MALVNRNLKLIAVTGPTGAGKSTFINHVCGSSLKVGTGLRSCTADIDVASYIVGDMKLVLIDTPGFDDTTRSQADVLEDIGKFLKRTYEQDVLLSGVIYMHRISDRRVGGIARENFRLFRKICGPDAMKNVYIVTTMWDEVTEAVGQAREQELATKPIFFQPAIEHGARMLCHQNNAESARSIVASLIDAQSARKLQMQHELVDEEKGVPETAAGRDLSALLREQEERHQRELQQLRDEMRDAERVEIVRLREELKKTKDELRRIRRDEEKLQGGNGVLRFLRAGYRVEFRVLLCWKVYRIIES</sequence>
<proteinExistence type="predicted"/>
<dbReference type="STRING" id="34475.A0A4Y9YI70"/>
<dbReference type="SUPFAM" id="SSF52540">
    <property type="entry name" value="P-loop containing nucleoside triphosphate hydrolases"/>
    <property type="match status" value="1"/>
</dbReference>